<evidence type="ECO:0000313" key="4">
    <source>
        <dbReference type="Proteomes" id="UP000198815"/>
    </source>
</evidence>
<dbReference type="Gene3D" id="3.10.105.10">
    <property type="entry name" value="Dipeptide-binding Protein, Domain 3"/>
    <property type="match status" value="1"/>
</dbReference>
<dbReference type="PIRSF" id="PIRSF002741">
    <property type="entry name" value="MppA"/>
    <property type="match status" value="1"/>
</dbReference>
<keyword evidence="1" id="KW-0732">Signal</keyword>
<evidence type="ECO:0000259" key="2">
    <source>
        <dbReference type="Pfam" id="PF00496"/>
    </source>
</evidence>
<dbReference type="PANTHER" id="PTHR30290:SF38">
    <property type="entry name" value="D,D-DIPEPTIDE-BINDING PERIPLASMIC PROTEIN DDPA-RELATED"/>
    <property type="match status" value="1"/>
</dbReference>
<dbReference type="RefSeq" id="WP_091968111.1">
    <property type="nucleotide sequence ID" value="NZ_FOGZ01000005.1"/>
</dbReference>
<dbReference type="SUPFAM" id="SSF53850">
    <property type="entry name" value="Periplasmic binding protein-like II"/>
    <property type="match status" value="1"/>
</dbReference>
<dbReference type="PANTHER" id="PTHR30290">
    <property type="entry name" value="PERIPLASMIC BINDING COMPONENT OF ABC TRANSPORTER"/>
    <property type="match status" value="1"/>
</dbReference>
<protein>
    <submittedName>
        <fullName evidence="3">Peptide/nickel transport system substrate-binding protein</fullName>
    </submittedName>
</protein>
<dbReference type="GO" id="GO:0043190">
    <property type="term" value="C:ATP-binding cassette (ABC) transporter complex"/>
    <property type="evidence" value="ECO:0007669"/>
    <property type="project" value="InterPro"/>
</dbReference>
<sequence length="508" mass="54569">MDFRIGRRPLIGAALAGSLASLVGCSSKDGGSGSQAQVHDLVVGATAAPDALDPSTNTAAAISQALLYNVYETLLKVDGKGAYQPLLAKSWTESPDGLSYTFTLEPNARFASGAALDASAVKTSLDRIGQDPTTLATLKSQLAAIDRVETPDPGTLVLRLKHPDNFLLYFLAQTAGIVYEPSALSTLNQKPAGSGPFVFSAWSQGESLSLVRNASYWGTPTKFDKATFKYYADPNAENAALSSGDLDIISNVQAPQALGQFKDTSRFTILDGTTMSEVVMGFNHSRPVFGDIRVRRAINYAINRPELLQTVADGHGRLIGSMVPPTDPWYEDLSNTYSFDPDKARSLLAEAGHSSGLTLALRVPTLPYATAAATFVTSALKDVGITVTVDQLDFPARWIDEVMTKGNYDMTIIGHAEGRDIVKWADPQYYWHYDNPAFQKLIQQAQTGPADEVNGIMKKAAEMLATDAAADFLYLLANLVVIRADLSGVAENLTSDSFDLTTISSKDF</sequence>
<organism evidence="3 4">
    <name type="scientific">Propionibacterium cyclohexanicum</name>
    <dbReference type="NCBI Taxonomy" id="64702"/>
    <lineage>
        <taxon>Bacteria</taxon>
        <taxon>Bacillati</taxon>
        <taxon>Actinomycetota</taxon>
        <taxon>Actinomycetes</taxon>
        <taxon>Propionibacteriales</taxon>
        <taxon>Propionibacteriaceae</taxon>
        <taxon>Propionibacterium</taxon>
    </lineage>
</organism>
<dbReference type="GO" id="GO:1904680">
    <property type="term" value="F:peptide transmembrane transporter activity"/>
    <property type="evidence" value="ECO:0007669"/>
    <property type="project" value="TreeGrafter"/>
</dbReference>
<dbReference type="CDD" id="cd08494">
    <property type="entry name" value="PBP2_NikA_DppA_OppA_like_6"/>
    <property type="match status" value="1"/>
</dbReference>
<evidence type="ECO:0000313" key="3">
    <source>
        <dbReference type="EMBL" id="SER65494.1"/>
    </source>
</evidence>
<name>A0A1H9QYD9_9ACTN</name>
<dbReference type="InterPro" id="IPR000914">
    <property type="entry name" value="SBP_5_dom"/>
</dbReference>
<dbReference type="GO" id="GO:0015833">
    <property type="term" value="P:peptide transport"/>
    <property type="evidence" value="ECO:0007669"/>
    <property type="project" value="TreeGrafter"/>
</dbReference>
<dbReference type="EMBL" id="FOGZ01000005">
    <property type="protein sequence ID" value="SER65494.1"/>
    <property type="molecule type" value="Genomic_DNA"/>
</dbReference>
<dbReference type="InterPro" id="IPR030678">
    <property type="entry name" value="Peptide/Ni-bd"/>
</dbReference>
<reference evidence="3 4" key="1">
    <citation type="submission" date="2016-10" db="EMBL/GenBank/DDBJ databases">
        <authorList>
            <person name="de Groot N.N."/>
        </authorList>
    </citation>
    <scope>NUCLEOTIDE SEQUENCE [LARGE SCALE GENOMIC DNA]</scope>
    <source>
        <strain evidence="3 4">DSM 16859</strain>
    </source>
</reference>
<feature type="domain" description="Solute-binding protein family 5" evidence="2">
    <location>
        <begin position="83"/>
        <end position="416"/>
    </location>
</feature>
<dbReference type="Pfam" id="PF00496">
    <property type="entry name" value="SBP_bac_5"/>
    <property type="match status" value="1"/>
</dbReference>
<dbReference type="Gene3D" id="3.40.190.10">
    <property type="entry name" value="Periplasmic binding protein-like II"/>
    <property type="match status" value="1"/>
</dbReference>
<dbReference type="STRING" id="64702.SAMN05443377_10519"/>
<keyword evidence="4" id="KW-1185">Reference proteome</keyword>
<dbReference type="AlphaFoldDB" id="A0A1H9QYD9"/>
<dbReference type="Proteomes" id="UP000198815">
    <property type="component" value="Unassembled WGS sequence"/>
</dbReference>
<dbReference type="PROSITE" id="PS51257">
    <property type="entry name" value="PROKAR_LIPOPROTEIN"/>
    <property type="match status" value="1"/>
</dbReference>
<dbReference type="GO" id="GO:0042597">
    <property type="term" value="C:periplasmic space"/>
    <property type="evidence" value="ECO:0007669"/>
    <property type="project" value="UniProtKB-ARBA"/>
</dbReference>
<proteinExistence type="predicted"/>
<dbReference type="OrthoDB" id="9796817at2"/>
<dbReference type="InterPro" id="IPR039424">
    <property type="entry name" value="SBP_5"/>
</dbReference>
<accession>A0A1H9QYD9</accession>
<gene>
    <name evidence="3" type="ORF">SAMN05443377_10519</name>
</gene>
<evidence type="ECO:0000256" key="1">
    <source>
        <dbReference type="ARBA" id="ARBA00022729"/>
    </source>
</evidence>